<evidence type="ECO:0000256" key="10">
    <source>
        <dbReference type="ARBA" id="ARBA00022964"/>
    </source>
</evidence>
<dbReference type="Pfam" id="PF23557">
    <property type="entry name" value="TPR_leprecan"/>
    <property type="match status" value="1"/>
</dbReference>
<evidence type="ECO:0000256" key="14">
    <source>
        <dbReference type="SAM" id="MobiDB-lite"/>
    </source>
</evidence>
<keyword evidence="13" id="KW-0325">Glycoprotein</keyword>
<feature type="domain" description="Fe2OG dioxygenase" evidence="15">
    <location>
        <begin position="744"/>
        <end position="855"/>
    </location>
</feature>
<dbReference type="PANTHER" id="PTHR14049:SF9">
    <property type="entry name" value="PROCOLLAGEN-PROLINE 3-DIOXYGENASE"/>
    <property type="match status" value="1"/>
</dbReference>
<evidence type="ECO:0000256" key="4">
    <source>
        <dbReference type="ARBA" id="ARBA00012262"/>
    </source>
</evidence>
<keyword evidence="9" id="KW-0256">Endoplasmic reticulum</keyword>
<dbReference type="InterPro" id="IPR044862">
    <property type="entry name" value="Pro_4_hyd_alph_FE2OG_OXY"/>
</dbReference>
<keyword evidence="6" id="KW-0732">Signal</keyword>
<proteinExistence type="inferred from homology"/>
<dbReference type="GO" id="GO:0032963">
    <property type="term" value="P:collagen metabolic process"/>
    <property type="evidence" value="ECO:0007669"/>
    <property type="project" value="InterPro"/>
</dbReference>
<comment type="cofactor">
    <cofactor evidence="2">
        <name>Fe cation</name>
        <dbReference type="ChEBI" id="CHEBI:24875"/>
    </cofactor>
</comment>
<dbReference type="AlphaFoldDB" id="A0A9D4MTN3"/>
<dbReference type="InterPro" id="IPR011990">
    <property type="entry name" value="TPR-like_helical_dom_sf"/>
</dbReference>
<keyword evidence="10" id="KW-0223">Dioxygenase</keyword>
<reference evidence="16" key="1">
    <citation type="journal article" date="2019" name="bioRxiv">
        <title>The Genome of the Zebra Mussel, Dreissena polymorpha: A Resource for Invasive Species Research.</title>
        <authorList>
            <person name="McCartney M.A."/>
            <person name="Auch B."/>
            <person name="Kono T."/>
            <person name="Mallez S."/>
            <person name="Zhang Y."/>
            <person name="Obille A."/>
            <person name="Becker A."/>
            <person name="Abrahante J.E."/>
            <person name="Garbe J."/>
            <person name="Badalamenti J.P."/>
            <person name="Herman A."/>
            <person name="Mangelson H."/>
            <person name="Liachko I."/>
            <person name="Sullivan S."/>
            <person name="Sone E.D."/>
            <person name="Koren S."/>
            <person name="Silverstein K.A.T."/>
            <person name="Beckman K.B."/>
            <person name="Gohl D.M."/>
        </authorList>
    </citation>
    <scope>NUCLEOTIDE SEQUENCE</scope>
    <source>
        <strain evidence="16">Duluth1</strain>
        <tissue evidence="16">Whole animal</tissue>
    </source>
</reference>
<comment type="cofactor">
    <cofactor evidence="1">
        <name>L-ascorbate</name>
        <dbReference type="ChEBI" id="CHEBI:38290"/>
    </cofactor>
</comment>
<evidence type="ECO:0000259" key="15">
    <source>
        <dbReference type="PROSITE" id="PS51471"/>
    </source>
</evidence>
<protein>
    <recommendedName>
        <fullName evidence="4">procollagen-proline 3-dioxygenase</fullName>
        <ecNumber evidence="4">1.14.11.7</ecNumber>
    </recommendedName>
</protein>
<dbReference type="InterPro" id="IPR039575">
    <property type="entry name" value="P3H"/>
</dbReference>
<dbReference type="Proteomes" id="UP000828390">
    <property type="component" value="Unassembled WGS sequence"/>
</dbReference>
<dbReference type="EC" id="1.14.11.7" evidence="4"/>
<dbReference type="Gene3D" id="2.60.120.620">
    <property type="entry name" value="q2cbj1_9rhob like domain"/>
    <property type="match status" value="2"/>
</dbReference>
<dbReference type="PROSITE" id="PS51471">
    <property type="entry name" value="FE2OG_OXY"/>
    <property type="match status" value="1"/>
</dbReference>
<evidence type="ECO:0000256" key="9">
    <source>
        <dbReference type="ARBA" id="ARBA00022824"/>
    </source>
</evidence>
<gene>
    <name evidence="16" type="ORF">DPMN_006241</name>
</gene>
<evidence type="ECO:0000256" key="12">
    <source>
        <dbReference type="ARBA" id="ARBA00023004"/>
    </source>
</evidence>
<organism evidence="16 17">
    <name type="scientific">Dreissena polymorpha</name>
    <name type="common">Zebra mussel</name>
    <name type="synonym">Mytilus polymorpha</name>
    <dbReference type="NCBI Taxonomy" id="45954"/>
    <lineage>
        <taxon>Eukaryota</taxon>
        <taxon>Metazoa</taxon>
        <taxon>Spiralia</taxon>
        <taxon>Lophotrochozoa</taxon>
        <taxon>Mollusca</taxon>
        <taxon>Bivalvia</taxon>
        <taxon>Autobranchia</taxon>
        <taxon>Heteroconchia</taxon>
        <taxon>Euheterodonta</taxon>
        <taxon>Imparidentia</taxon>
        <taxon>Neoheterodontei</taxon>
        <taxon>Myida</taxon>
        <taxon>Dreissenoidea</taxon>
        <taxon>Dreissenidae</taxon>
        <taxon>Dreissena</taxon>
    </lineage>
</organism>
<evidence type="ECO:0000256" key="5">
    <source>
        <dbReference type="ARBA" id="ARBA00022723"/>
    </source>
</evidence>
<evidence type="ECO:0000256" key="2">
    <source>
        <dbReference type="ARBA" id="ARBA00001962"/>
    </source>
</evidence>
<evidence type="ECO:0000256" key="1">
    <source>
        <dbReference type="ARBA" id="ARBA00001961"/>
    </source>
</evidence>
<keyword evidence="11" id="KW-0560">Oxidoreductase</keyword>
<dbReference type="Gene3D" id="1.25.40.10">
    <property type="entry name" value="Tetratricopeptide repeat domain"/>
    <property type="match status" value="2"/>
</dbReference>
<sequence length="979" mass="111264">MDAYKNGKWDKCSSLFQKAIDDYHFYKRTLIDCRLKCKDKKAPPSFSNILVEGNCLRKCKKKVLGFRAELEVSFAVNKKFEERAPYNYMSFCYFKDEQFKAAASAAFTYYVTHPEDERTLESLQFYRLQKGVEEEDFVDKEKRSYQSHYISGLTAYNDREWVTAADHFQQSLSDYFIEEERCRVGCENGFVHGVFPDFINAIADHYLTVLVCEQKCLKMLSTFGTDEVKDFVCEHFNYLQYAYYQANNFEKAFESIANYLLFKPKDGLMLSNIKYYMETLGYSADLFTPSKIVREYVDMWKAIDSQLDFIRESYILPNDVISPDAEAVMKDSEEVYLEDSSLAVNRSANVVVFEKLGLHLVNEGKQFKGNDRFMADGLIRDDQCAALADLARAMPENEFGVRSASLKDSVQIVSKSEDYEISMRLFFRGLALMRLYTSAYFDDSSLHVSHASIVCRSGAVHSDLSLPESCVPQEDGSCWNPNLQKPKYTVVAYLTDNTDGTGQFYFRGDNGQVQAKVDPICGRLVGFGRDSRHGLNLSWRHDRCALVVQLSSVLPEDPGIQEVKKLMAKLDEERMKGLDEKDNAAVLNEFYKQGVKVSLHGEQLFGRERFVADGLSTPAECDQLISLARREGISGDGYQGRPSPHSSSELYSGLGVNRALKLGKVAGDGYPDGPTDSPIKTKFVSPYSKYEVFEGLNISRSLMLVDENRISANILHLFLDISEHARLLVEKFFNQTRRLYFDYTHLVCRTALDGDTEDVEKTLSHPVHADNCIIQDDGSCEKDPLAYVQRTYSAVMYLNDDFEGGQFFFAHKNKSEQVSISPTCGRIVAFNAGEYHGVKGVTKGQRCAIAMWFTNDPNFVEVSRLHAIRRLRSIDSENNNEKHDGLDDEFDTATGSNDNIDNKQSKLERELNSGKTESDLHIVREDRHEQTMKADSGSHSGVEVRRESLMNLEGTIDYNAGRIEDLSERNGDVESRDEL</sequence>
<dbReference type="SMART" id="SM00702">
    <property type="entry name" value="P4Hc"/>
    <property type="match status" value="2"/>
</dbReference>
<comment type="caution">
    <text evidence="16">The sequence shown here is derived from an EMBL/GenBank/DDBJ whole genome shotgun (WGS) entry which is preliminary data.</text>
</comment>
<evidence type="ECO:0000256" key="13">
    <source>
        <dbReference type="ARBA" id="ARBA00023180"/>
    </source>
</evidence>
<dbReference type="PANTHER" id="PTHR14049">
    <property type="entry name" value="LEPRECAN 1"/>
    <property type="match status" value="1"/>
</dbReference>
<evidence type="ECO:0000313" key="16">
    <source>
        <dbReference type="EMBL" id="KAH3882306.1"/>
    </source>
</evidence>
<keyword evidence="8" id="KW-0802">TPR repeat</keyword>
<evidence type="ECO:0000256" key="6">
    <source>
        <dbReference type="ARBA" id="ARBA00022729"/>
    </source>
</evidence>
<evidence type="ECO:0000313" key="17">
    <source>
        <dbReference type="Proteomes" id="UP000828390"/>
    </source>
</evidence>
<dbReference type="EMBL" id="JAIWYP010000001">
    <property type="protein sequence ID" value="KAH3882306.1"/>
    <property type="molecule type" value="Genomic_DNA"/>
</dbReference>
<dbReference type="InterPro" id="IPR056585">
    <property type="entry name" value="Leprecan_dom"/>
</dbReference>
<keyword evidence="12" id="KW-0408">Iron</keyword>
<evidence type="ECO:0000256" key="7">
    <source>
        <dbReference type="ARBA" id="ARBA00022737"/>
    </source>
</evidence>
<accession>A0A9D4MTN3</accession>
<feature type="region of interest" description="Disordered" evidence="14">
    <location>
        <begin position="877"/>
        <end position="944"/>
    </location>
</feature>
<dbReference type="GO" id="GO:0031418">
    <property type="term" value="F:L-ascorbic acid binding"/>
    <property type="evidence" value="ECO:0007669"/>
    <property type="project" value="InterPro"/>
</dbReference>
<evidence type="ECO:0000256" key="11">
    <source>
        <dbReference type="ARBA" id="ARBA00023002"/>
    </source>
</evidence>
<keyword evidence="5" id="KW-0479">Metal-binding</keyword>
<dbReference type="GO" id="GO:0019797">
    <property type="term" value="F:procollagen-proline 3-dioxygenase activity"/>
    <property type="evidence" value="ECO:0007669"/>
    <property type="project" value="UniProtKB-EC"/>
</dbReference>
<dbReference type="Pfam" id="PF13640">
    <property type="entry name" value="2OG-FeII_Oxy_3"/>
    <property type="match status" value="1"/>
</dbReference>
<reference evidence="16" key="2">
    <citation type="submission" date="2020-11" db="EMBL/GenBank/DDBJ databases">
        <authorList>
            <person name="McCartney M.A."/>
            <person name="Auch B."/>
            <person name="Kono T."/>
            <person name="Mallez S."/>
            <person name="Becker A."/>
            <person name="Gohl D.M."/>
            <person name="Silverstein K.A.T."/>
            <person name="Koren S."/>
            <person name="Bechman K.B."/>
            <person name="Herman A."/>
            <person name="Abrahante J.E."/>
            <person name="Garbe J."/>
        </authorList>
    </citation>
    <scope>NUCLEOTIDE SEQUENCE</scope>
    <source>
        <strain evidence="16">Duluth1</strain>
        <tissue evidence="16">Whole animal</tissue>
    </source>
</reference>
<dbReference type="GO" id="GO:0005506">
    <property type="term" value="F:iron ion binding"/>
    <property type="evidence" value="ECO:0007669"/>
    <property type="project" value="InterPro"/>
</dbReference>
<dbReference type="InterPro" id="IPR006620">
    <property type="entry name" value="Pro_4_hyd_alph"/>
</dbReference>
<name>A0A9D4MTN3_DREPO</name>
<dbReference type="InterPro" id="IPR005123">
    <property type="entry name" value="Oxoglu/Fe-dep_dioxygenase_dom"/>
</dbReference>
<evidence type="ECO:0000256" key="8">
    <source>
        <dbReference type="ARBA" id="ARBA00022803"/>
    </source>
</evidence>
<evidence type="ECO:0000256" key="3">
    <source>
        <dbReference type="ARBA" id="ARBA00006487"/>
    </source>
</evidence>
<feature type="compositionally biased region" description="Basic and acidic residues" evidence="14">
    <location>
        <begin position="900"/>
        <end position="932"/>
    </location>
</feature>
<comment type="similarity">
    <text evidence="3">Belongs to the leprecan family.</text>
</comment>
<keyword evidence="17" id="KW-1185">Reference proteome</keyword>
<keyword evidence="7" id="KW-0677">Repeat</keyword>